<name>A0ABW2RIY2_9BACL</name>
<evidence type="ECO:0000313" key="1">
    <source>
        <dbReference type="EMBL" id="MFC7440979.1"/>
    </source>
</evidence>
<reference evidence="2" key="1">
    <citation type="journal article" date="2019" name="Int. J. Syst. Evol. Microbiol.">
        <title>The Global Catalogue of Microorganisms (GCM) 10K type strain sequencing project: providing services to taxonomists for standard genome sequencing and annotation.</title>
        <authorList>
            <consortium name="The Broad Institute Genomics Platform"/>
            <consortium name="The Broad Institute Genome Sequencing Center for Infectious Disease"/>
            <person name="Wu L."/>
            <person name="Ma J."/>
        </authorList>
    </citation>
    <scope>NUCLEOTIDE SEQUENCE [LARGE SCALE GENOMIC DNA]</scope>
    <source>
        <strain evidence="2">CGMCC 1.12942</strain>
    </source>
</reference>
<protein>
    <submittedName>
        <fullName evidence="1">Uncharacterized protein</fullName>
    </submittedName>
</protein>
<keyword evidence="2" id="KW-1185">Reference proteome</keyword>
<proteinExistence type="predicted"/>
<sequence>MSSAKKATNGRVNERAQANGTVFSSNNCTYYMEWGNELGYEKTKEDLCRVLAKIELGI</sequence>
<gene>
    <name evidence="1" type="ORF">ACFQNG_07405</name>
</gene>
<accession>A0ABW2RIY2</accession>
<evidence type="ECO:0000313" key="2">
    <source>
        <dbReference type="Proteomes" id="UP001596500"/>
    </source>
</evidence>
<dbReference type="Proteomes" id="UP001596500">
    <property type="component" value="Unassembled WGS sequence"/>
</dbReference>
<dbReference type="RefSeq" id="WP_379864258.1">
    <property type="nucleotide sequence ID" value="NZ_JBHTBW010000019.1"/>
</dbReference>
<dbReference type="EMBL" id="JBHTBW010000019">
    <property type="protein sequence ID" value="MFC7440979.1"/>
    <property type="molecule type" value="Genomic_DNA"/>
</dbReference>
<organism evidence="1 2">
    <name type="scientific">Laceyella putida</name>
    <dbReference type="NCBI Taxonomy" id="110101"/>
    <lineage>
        <taxon>Bacteria</taxon>
        <taxon>Bacillati</taxon>
        <taxon>Bacillota</taxon>
        <taxon>Bacilli</taxon>
        <taxon>Bacillales</taxon>
        <taxon>Thermoactinomycetaceae</taxon>
        <taxon>Laceyella</taxon>
    </lineage>
</organism>
<comment type="caution">
    <text evidence="1">The sequence shown here is derived from an EMBL/GenBank/DDBJ whole genome shotgun (WGS) entry which is preliminary data.</text>
</comment>